<keyword evidence="1" id="KW-0472">Membrane</keyword>
<proteinExistence type="predicted"/>
<name>A0ABY8WXT8_9BACT</name>
<evidence type="ECO:0000313" key="2">
    <source>
        <dbReference type="EMBL" id="WIO46359.1"/>
    </source>
</evidence>
<evidence type="ECO:0000313" key="3">
    <source>
        <dbReference type="Proteomes" id="UP001177295"/>
    </source>
</evidence>
<dbReference type="Proteomes" id="UP001177295">
    <property type="component" value="Chromosome"/>
</dbReference>
<sequence>MINLLPPNDRRQLAAARTNTLLVRYVVVLPILIIAMIAEMGAVYFFMNSIQTNNRRVIAENETQAARYADVKKKGSEYKKNLLVAKSILDTQFPYTAVLTAIAQALPEGASIEQIAIDAQKLNTPSEIKMRVQSYQQAVDVKNILQKIKVNSKLLFSDAKIQITNYGDYYEATYNVTFSKEILP</sequence>
<keyword evidence="1" id="KW-1133">Transmembrane helix</keyword>
<reference evidence="2 3" key="1">
    <citation type="journal article" date="2023" name="Cell">
        <title>Genetic manipulation of Patescibacteria provides mechanistic insights into microbial dark matter and the epibiotic lifestyle.</title>
        <authorList>
            <person name="Wang Y."/>
            <person name="Gallagher L.A."/>
            <person name="Andrade P.A."/>
            <person name="Liu A."/>
            <person name="Humphreys I.R."/>
            <person name="Turkarslan S."/>
            <person name="Cutler K.J."/>
            <person name="Arrieta-Ortiz M.L."/>
            <person name="Li Y."/>
            <person name="Radey M.C."/>
            <person name="McLean J.S."/>
            <person name="Cong Q."/>
            <person name="Baker D."/>
            <person name="Baliga N.S."/>
            <person name="Peterson S.B."/>
            <person name="Mougous J.D."/>
        </authorList>
    </citation>
    <scope>NUCLEOTIDE SEQUENCE [LARGE SCALE GENOMIC DNA]</scope>
    <source>
        <strain evidence="2 3">ML1</strain>
    </source>
</reference>
<dbReference type="EMBL" id="CP124550">
    <property type="protein sequence ID" value="WIO46359.1"/>
    <property type="molecule type" value="Genomic_DNA"/>
</dbReference>
<dbReference type="RefSeq" id="WP_376753889.1">
    <property type="nucleotide sequence ID" value="NZ_CP124550.1"/>
</dbReference>
<protein>
    <submittedName>
        <fullName evidence="2">PilN domain-containing protein</fullName>
    </submittedName>
</protein>
<keyword evidence="1" id="KW-0812">Transmembrane</keyword>
<accession>A0ABY8WXT8</accession>
<gene>
    <name evidence="2" type="ORF">SEML1_0761</name>
</gene>
<feature type="transmembrane region" description="Helical" evidence="1">
    <location>
        <begin position="21"/>
        <end position="47"/>
    </location>
</feature>
<evidence type="ECO:0000256" key="1">
    <source>
        <dbReference type="SAM" id="Phobius"/>
    </source>
</evidence>
<keyword evidence="3" id="KW-1185">Reference proteome</keyword>
<organism evidence="2 3">
    <name type="scientific">Candidatus Southlakia epibionticum</name>
    <dbReference type="NCBI Taxonomy" id="3043284"/>
    <lineage>
        <taxon>Bacteria</taxon>
        <taxon>Candidatus Saccharimonadota</taxon>
        <taxon>Candidatus Saccharimonadia</taxon>
        <taxon>Candidatus Saccharimonadales</taxon>
        <taxon>Candidatus Saccharimonadaceae</taxon>
        <taxon>Candidatus Southlakia</taxon>
    </lineage>
</organism>